<dbReference type="AlphaFoldDB" id="A0A4P9WY61"/>
<reference evidence="3" key="1">
    <citation type="journal article" date="2018" name="Nat. Microbiol.">
        <title>Leveraging single-cell genomics to expand the fungal tree of life.</title>
        <authorList>
            <person name="Ahrendt S.R."/>
            <person name="Quandt C.A."/>
            <person name="Ciobanu D."/>
            <person name="Clum A."/>
            <person name="Salamov A."/>
            <person name="Andreopoulos B."/>
            <person name="Cheng J.F."/>
            <person name="Woyke T."/>
            <person name="Pelin A."/>
            <person name="Henrissat B."/>
            <person name="Reynolds N.K."/>
            <person name="Benny G.L."/>
            <person name="Smith M.E."/>
            <person name="James T.Y."/>
            <person name="Grigoriev I.V."/>
        </authorList>
    </citation>
    <scope>NUCLEOTIDE SEQUENCE [LARGE SCALE GENOMIC DNA]</scope>
    <source>
        <strain evidence="3">ATCC 52028</strain>
    </source>
</reference>
<sequence length="394" mass="44484">MPTLEDNVAEGPVGSLNDDSADPVGYLLDDDFEDTASSDSDAGSALSYASEDNALLSSYFFQPWSDQPYHMAALKQRCENQLGRLMSPHGAQELKVLIDQILNTPADYINEIRALLRFLTAASSQHMSSSSSASLDYLLQLVDDCNMVKVACSAAVMSEDCKRQDPQTLAEVIQLALQLYMVLIRKQKPMNTKLDLVWAARSVDNMVKRFLPSTLGRSDPPVIAVDLLQIRIFLKRIKRALAIRDRVAGVGGDTNAPDMDNITQLRLTMPMRELTTIDYPGRLSRFGRRHDNDCVNVDQIEIMPTLGEIMAERPPYLPLIDHDTWHEDGVRGLAERHFRLMRQDIMQPIIRMIRCALKVEGTKREMFDDYRVYEGCHVTGVSLHYDHVSVLVRR</sequence>
<organism evidence="2 3">
    <name type="scientific">Caulochytrium protostelioides</name>
    <dbReference type="NCBI Taxonomy" id="1555241"/>
    <lineage>
        <taxon>Eukaryota</taxon>
        <taxon>Fungi</taxon>
        <taxon>Fungi incertae sedis</taxon>
        <taxon>Chytridiomycota</taxon>
        <taxon>Chytridiomycota incertae sedis</taxon>
        <taxon>Chytridiomycetes</taxon>
        <taxon>Caulochytriales</taxon>
        <taxon>Caulochytriaceae</taxon>
        <taxon>Caulochytrium</taxon>
    </lineage>
</organism>
<feature type="region of interest" description="Disordered" evidence="1">
    <location>
        <begin position="1"/>
        <end position="44"/>
    </location>
</feature>
<name>A0A4P9WY61_9FUNG</name>
<dbReference type="EMBL" id="ML009958">
    <property type="protein sequence ID" value="RKO96430.1"/>
    <property type="molecule type" value="Genomic_DNA"/>
</dbReference>
<evidence type="ECO:0000313" key="2">
    <source>
        <dbReference type="EMBL" id="RKO96430.1"/>
    </source>
</evidence>
<feature type="non-terminal residue" evidence="2">
    <location>
        <position position="394"/>
    </location>
</feature>
<evidence type="ECO:0000313" key="3">
    <source>
        <dbReference type="Proteomes" id="UP000268535"/>
    </source>
</evidence>
<proteinExistence type="predicted"/>
<dbReference type="Proteomes" id="UP000268535">
    <property type="component" value="Unassembled WGS sequence"/>
</dbReference>
<protein>
    <submittedName>
        <fullName evidence="2">Uncharacterized protein</fullName>
    </submittedName>
</protein>
<gene>
    <name evidence="2" type="ORF">CAUPRSCDRAFT_11877</name>
</gene>
<accession>A0A4P9WY61</accession>
<evidence type="ECO:0000256" key="1">
    <source>
        <dbReference type="SAM" id="MobiDB-lite"/>
    </source>
</evidence>